<dbReference type="Gene3D" id="1.10.260.40">
    <property type="entry name" value="lambda repressor-like DNA-binding domains"/>
    <property type="match status" value="1"/>
</dbReference>
<dbReference type="PROSITE" id="PS50932">
    <property type="entry name" value="HTH_LACI_2"/>
    <property type="match status" value="1"/>
</dbReference>
<dbReference type="GO" id="GO:0000976">
    <property type="term" value="F:transcription cis-regulatory region binding"/>
    <property type="evidence" value="ECO:0007669"/>
    <property type="project" value="TreeGrafter"/>
</dbReference>
<dbReference type="InterPro" id="IPR028082">
    <property type="entry name" value="Peripla_BP_I"/>
</dbReference>
<keyword evidence="2" id="KW-0238">DNA-binding</keyword>
<name>A0A380CQL7_SPHSI</name>
<evidence type="ECO:0000256" key="1">
    <source>
        <dbReference type="ARBA" id="ARBA00023015"/>
    </source>
</evidence>
<dbReference type="CDD" id="cd06267">
    <property type="entry name" value="PBP1_LacI_sugar_binding-like"/>
    <property type="match status" value="1"/>
</dbReference>
<sequence>MKKITIQDIALAVNKSISTVSKALSDSHEVNKDTKRMICEYAEKNNFQSNSSARSLRTGRSNIIGVIVSTIGNSFFSQLLEGIDEVIVETDFTLVIMQSKENVQRERKCIDILNSRGVDGIIISPIANTPNIDYLQRLHDTSFPIVVVDRINNRLKSNKIGVKNFEGAYDATQHLVDLGHKRIVHVTGRNAGVIRERLNGFKDCLRKNKIPVKSGYILDFDLQDKSKLEEDIKTRLSALFATKTKPNAIFTATDLLTNKMSGILKDMGLRIPEEVALIGFSNSTYSSSFYPSLSCIYQPAAEMGRLGARKIIEMLDKKRKNYAINIERIELETQLIIRESTSG</sequence>
<dbReference type="PANTHER" id="PTHR30146">
    <property type="entry name" value="LACI-RELATED TRANSCRIPTIONAL REPRESSOR"/>
    <property type="match status" value="1"/>
</dbReference>
<dbReference type="CDD" id="cd01392">
    <property type="entry name" value="HTH_LacI"/>
    <property type="match status" value="1"/>
</dbReference>
<evidence type="ECO:0000313" key="6">
    <source>
        <dbReference type="Proteomes" id="UP000254893"/>
    </source>
</evidence>
<proteinExistence type="predicted"/>
<dbReference type="InterPro" id="IPR010982">
    <property type="entry name" value="Lambda_DNA-bd_dom_sf"/>
</dbReference>
<evidence type="ECO:0000259" key="4">
    <source>
        <dbReference type="PROSITE" id="PS50932"/>
    </source>
</evidence>
<reference evidence="5 6" key="1">
    <citation type="submission" date="2018-06" db="EMBL/GenBank/DDBJ databases">
        <authorList>
            <consortium name="Pathogen Informatics"/>
            <person name="Doyle S."/>
        </authorList>
    </citation>
    <scope>NUCLEOTIDE SEQUENCE [LARGE SCALE GENOMIC DNA]</scope>
    <source>
        <strain evidence="5 6">NCTC11388</strain>
    </source>
</reference>
<dbReference type="Proteomes" id="UP000254893">
    <property type="component" value="Unassembled WGS sequence"/>
</dbReference>
<dbReference type="EMBL" id="UGYW01000002">
    <property type="protein sequence ID" value="SUJ25743.1"/>
    <property type="molecule type" value="Genomic_DNA"/>
</dbReference>
<dbReference type="Pfam" id="PF13377">
    <property type="entry name" value="Peripla_BP_3"/>
    <property type="match status" value="1"/>
</dbReference>
<dbReference type="SMART" id="SM00354">
    <property type="entry name" value="HTH_LACI"/>
    <property type="match status" value="1"/>
</dbReference>
<keyword evidence="3" id="KW-0804">Transcription</keyword>
<dbReference type="InterPro" id="IPR046335">
    <property type="entry name" value="LacI/GalR-like_sensor"/>
</dbReference>
<evidence type="ECO:0000313" key="5">
    <source>
        <dbReference type="EMBL" id="SUJ25743.1"/>
    </source>
</evidence>
<dbReference type="AlphaFoldDB" id="A0A380CQL7"/>
<dbReference type="GO" id="GO:0003700">
    <property type="term" value="F:DNA-binding transcription factor activity"/>
    <property type="evidence" value="ECO:0007669"/>
    <property type="project" value="TreeGrafter"/>
</dbReference>
<gene>
    <name evidence="5" type="primary">ccpA_6</name>
    <name evidence="5" type="ORF">NCTC11388_03793</name>
</gene>
<keyword evidence="1" id="KW-0805">Transcription regulation</keyword>
<dbReference type="PANTHER" id="PTHR30146:SF154">
    <property type="entry name" value="TRANSCRIPTION REGULATOR, MEMBER OF GALR FAMILY"/>
    <property type="match status" value="1"/>
</dbReference>
<feature type="domain" description="HTH lacI-type" evidence="4">
    <location>
        <begin position="4"/>
        <end position="58"/>
    </location>
</feature>
<organism evidence="5 6">
    <name type="scientific">Sphingobacterium spiritivorum</name>
    <name type="common">Flavobacterium spiritivorum</name>
    <dbReference type="NCBI Taxonomy" id="258"/>
    <lineage>
        <taxon>Bacteria</taxon>
        <taxon>Pseudomonadati</taxon>
        <taxon>Bacteroidota</taxon>
        <taxon>Sphingobacteriia</taxon>
        <taxon>Sphingobacteriales</taxon>
        <taxon>Sphingobacteriaceae</taxon>
        <taxon>Sphingobacterium</taxon>
    </lineage>
</organism>
<dbReference type="RefSeq" id="WP_115171189.1">
    <property type="nucleotide sequence ID" value="NZ_UGYW01000002.1"/>
</dbReference>
<dbReference type="Pfam" id="PF00356">
    <property type="entry name" value="LacI"/>
    <property type="match status" value="1"/>
</dbReference>
<dbReference type="InterPro" id="IPR000843">
    <property type="entry name" value="HTH_LacI"/>
</dbReference>
<dbReference type="Gene3D" id="3.40.50.2300">
    <property type="match status" value="2"/>
</dbReference>
<dbReference type="SUPFAM" id="SSF53822">
    <property type="entry name" value="Periplasmic binding protein-like I"/>
    <property type="match status" value="1"/>
</dbReference>
<dbReference type="SUPFAM" id="SSF47413">
    <property type="entry name" value="lambda repressor-like DNA-binding domains"/>
    <property type="match status" value="1"/>
</dbReference>
<evidence type="ECO:0000256" key="3">
    <source>
        <dbReference type="ARBA" id="ARBA00023163"/>
    </source>
</evidence>
<protein>
    <submittedName>
        <fullName evidence="5">Glucose-resistance amylase regulator</fullName>
    </submittedName>
</protein>
<evidence type="ECO:0000256" key="2">
    <source>
        <dbReference type="ARBA" id="ARBA00023125"/>
    </source>
</evidence>
<accession>A0A380CQL7</accession>